<feature type="domain" description="NTR" evidence="5">
    <location>
        <begin position="51"/>
        <end position="189"/>
    </location>
</feature>
<reference evidence="6" key="1">
    <citation type="submission" date="2025-08" db="UniProtKB">
        <authorList>
            <consortium name="Ensembl"/>
        </authorList>
    </citation>
    <scope>IDENTIFICATION</scope>
</reference>
<evidence type="ECO:0000256" key="1">
    <source>
        <dbReference type="ARBA" id="ARBA00004613"/>
    </source>
</evidence>
<dbReference type="Proteomes" id="UP000694388">
    <property type="component" value="Unplaced"/>
</dbReference>
<evidence type="ECO:0000259" key="5">
    <source>
        <dbReference type="PROSITE" id="PS50189"/>
    </source>
</evidence>
<keyword evidence="3" id="KW-1015">Disulfide bond</keyword>
<keyword evidence="4" id="KW-0472">Membrane</keyword>
<dbReference type="InterPro" id="IPR001134">
    <property type="entry name" value="Netrin_domain"/>
</dbReference>
<protein>
    <recommendedName>
        <fullName evidence="5">NTR domain-containing protein</fullName>
    </recommendedName>
</protein>
<dbReference type="Ensembl" id="ENSEBUT00000000616.1">
    <property type="protein sequence ID" value="ENSEBUP00000000322.1"/>
    <property type="gene ID" value="ENSEBUG00000000518.1"/>
</dbReference>
<keyword evidence="2" id="KW-0964">Secreted</keyword>
<dbReference type="Gene3D" id="2.40.50.120">
    <property type="match status" value="1"/>
</dbReference>
<keyword evidence="7" id="KW-1185">Reference proteome</keyword>
<dbReference type="SUPFAM" id="SSF50242">
    <property type="entry name" value="TIMP-like"/>
    <property type="match status" value="1"/>
</dbReference>
<evidence type="ECO:0000313" key="7">
    <source>
        <dbReference type="Proteomes" id="UP000694388"/>
    </source>
</evidence>
<dbReference type="SMART" id="SM00643">
    <property type="entry name" value="C345C"/>
    <property type="match status" value="1"/>
</dbReference>
<evidence type="ECO:0000313" key="6">
    <source>
        <dbReference type="Ensembl" id="ENSEBUP00000000322.1"/>
    </source>
</evidence>
<dbReference type="FunFam" id="2.40.50.120:FF:000001">
    <property type="entry name" value="Netrin 1"/>
    <property type="match status" value="1"/>
</dbReference>
<dbReference type="Pfam" id="PF01759">
    <property type="entry name" value="NTR"/>
    <property type="match status" value="1"/>
</dbReference>
<comment type="subcellular location">
    <subcellularLocation>
        <location evidence="1">Secreted</location>
    </subcellularLocation>
</comment>
<dbReference type="PROSITE" id="PS50189">
    <property type="entry name" value="NTR"/>
    <property type="match status" value="1"/>
</dbReference>
<dbReference type="InterPro" id="IPR018933">
    <property type="entry name" value="Netrin_module_non-TIMP"/>
</dbReference>
<dbReference type="GeneTree" id="ENSGT00940000153882"/>
<evidence type="ECO:0000256" key="3">
    <source>
        <dbReference type="ARBA" id="ARBA00023157"/>
    </source>
</evidence>
<organism evidence="6 7">
    <name type="scientific">Eptatretus burgeri</name>
    <name type="common">Inshore hagfish</name>
    <dbReference type="NCBI Taxonomy" id="7764"/>
    <lineage>
        <taxon>Eukaryota</taxon>
        <taxon>Metazoa</taxon>
        <taxon>Chordata</taxon>
        <taxon>Craniata</taxon>
        <taxon>Vertebrata</taxon>
        <taxon>Cyclostomata</taxon>
        <taxon>Myxini</taxon>
        <taxon>Myxiniformes</taxon>
        <taxon>Myxinidae</taxon>
        <taxon>Eptatretinae</taxon>
        <taxon>Eptatretus</taxon>
    </lineage>
</organism>
<proteinExistence type="predicted"/>
<keyword evidence="4" id="KW-0812">Transmembrane</keyword>
<feature type="transmembrane region" description="Helical" evidence="4">
    <location>
        <begin position="29"/>
        <end position="49"/>
    </location>
</feature>
<dbReference type="OMA" id="SETARYD"/>
<dbReference type="InterPro" id="IPR008993">
    <property type="entry name" value="TIMP-like_OB-fold"/>
</dbReference>
<sequence>MRSIVWFVLSVALISQTYLSSGMSPLYWLWFLLVGIAKLRLLTLYFCFADCEKHCRSPKAKQRLNFKRYCKKDYTIQVHVLHKQLLGEWMQFTVNVVSVFKRRGSSPARHGDLMLWVPARDAACRCPRFQPGRKYLVLGTESNRASAVGREASRHGGLTLGRSSVVMQWRDQWARRLRKYHHRDKKGRCSKP</sequence>
<dbReference type="GO" id="GO:0005576">
    <property type="term" value="C:extracellular region"/>
    <property type="evidence" value="ECO:0007669"/>
    <property type="project" value="UniProtKB-SubCell"/>
</dbReference>
<reference evidence="6" key="2">
    <citation type="submission" date="2025-09" db="UniProtKB">
        <authorList>
            <consortium name="Ensembl"/>
        </authorList>
    </citation>
    <scope>IDENTIFICATION</scope>
</reference>
<keyword evidence="4" id="KW-1133">Transmembrane helix</keyword>
<name>A0A8C4N3H2_EPTBU</name>
<accession>A0A8C4N3H2</accession>
<evidence type="ECO:0000256" key="2">
    <source>
        <dbReference type="ARBA" id="ARBA00022525"/>
    </source>
</evidence>
<dbReference type="AlphaFoldDB" id="A0A8C4N3H2"/>
<dbReference type="CDD" id="cd03579">
    <property type="entry name" value="NTR_netrin-1_like"/>
    <property type="match status" value="1"/>
</dbReference>
<evidence type="ECO:0000256" key="4">
    <source>
        <dbReference type="SAM" id="Phobius"/>
    </source>
</evidence>